<gene>
    <name evidence="2" type="ORF">NCGR_LOCUS37405</name>
</gene>
<proteinExistence type="predicted"/>
<dbReference type="EMBL" id="CAJGYO010000009">
    <property type="protein sequence ID" value="CAD6253783.1"/>
    <property type="molecule type" value="Genomic_DNA"/>
</dbReference>
<keyword evidence="3" id="KW-1185">Reference proteome</keyword>
<comment type="caution">
    <text evidence="2">The sequence shown here is derived from an EMBL/GenBank/DDBJ whole genome shotgun (WGS) entry which is preliminary data.</text>
</comment>
<name>A0A811QCR3_9POAL</name>
<evidence type="ECO:0000313" key="2">
    <source>
        <dbReference type="EMBL" id="CAD6253783.1"/>
    </source>
</evidence>
<accession>A0A811QCR3</accession>
<reference evidence="2" key="1">
    <citation type="submission" date="2020-10" db="EMBL/GenBank/DDBJ databases">
        <authorList>
            <person name="Han B."/>
            <person name="Lu T."/>
            <person name="Zhao Q."/>
            <person name="Huang X."/>
            <person name="Zhao Y."/>
        </authorList>
    </citation>
    <scope>NUCLEOTIDE SEQUENCE</scope>
</reference>
<dbReference type="Proteomes" id="UP000604825">
    <property type="component" value="Unassembled WGS sequence"/>
</dbReference>
<keyword evidence="1" id="KW-0732">Signal</keyword>
<feature type="signal peptide" evidence="1">
    <location>
        <begin position="1"/>
        <end position="31"/>
    </location>
</feature>
<protein>
    <submittedName>
        <fullName evidence="2">Uncharacterized protein</fullName>
    </submittedName>
</protein>
<organism evidence="2 3">
    <name type="scientific">Miscanthus lutarioriparius</name>
    <dbReference type="NCBI Taxonomy" id="422564"/>
    <lineage>
        <taxon>Eukaryota</taxon>
        <taxon>Viridiplantae</taxon>
        <taxon>Streptophyta</taxon>
        <taxon>Embryophyta</taxon>
        <taxon>Tracheophyta</taxon>
        <taxon>Spermatophyta</taxon>
        <taxon>Magnoliopsida</taxon>
        <taxon>Liliopsida</taxon>
        <taxon>Poales</taxon>
        <taxon>Poaceae</taxon>
        <taxon>PACMAD clade</taxon>
        <taxon>Panicoideae</taxon>
        <taxon>Andropogonodae</taxon>
        <taxon>Andropogoneae</taxon>
        <taxon>Saccharinae</taxon>
        <taxon>Miscanthus</taxon>
    </lineage>
</organism>
<dbReference type="AlphaFoldDB" id="A0A811QCR3"/>
<feature type="chain" id="PRO_5032634797" evidence="1">
    <location>
        <begin position="32"/>
        <end position="69"/>
    </location>
</feature>
<evidence type="ECO:0000256" key="1">
    <source>
        <dbReference type="SAM" id="SignalP"/>
    </source>
</evidence>
<sequence>MAAPASKLGTAALLLCFLVASLLLASSFVAAATGAGRKMKQTAMVASALHGYPGTNLPPGSYGSYPTAP</sequence>
<evidence type="ECO:0000313" key="3">
    <source>
        <dbReference type="Proteomes" id="UP000604825"/>
    </source>
</evidence>